<reference evidence="2" key="1">
    <citation type="submission" date="2015-04" db="UniProtKB">
        <authorList>
            <consortium name="EnsemblPlants"/>
        </authorList>
    </citation>
    <scope>IDENTIFICATION</scope>
</reference>
<accession>A0A0E0MIY2</accession>
<name>A0A0E0MIY2_ORYPU</name>
<dbReference type="HOGENOM" id="CLU_1672126_0_0_1"/>
<reference evidence="2" key="2">
    <citation type="submission" date="2018-05" db="EMBL/GenBank/DDBJ databases">
        <title>OpunRS2 (Oryza punctata Reference Sequence Version 2).</title>
        <authorList>
            <person name="Zhang J."/>
            <person name="Kudrna D."/>
            <person name="Lee S."/>
            <person name="Talag J."/>
            <person name="Welchert J."/>
            <person name="Wing R.A."/>
        </authorList>
    </citation>
    <scope>NUCLEOTIDE SEQUENCE [LARGE SCALE GENOMIC DNA]</scope>
</reference>
<feature type="region of interest" description="Disordered" evidence="1">
    <location>
        <begin position="1"/>
        <end position="76"/>
    </location>
</feature>
<sequence length="158" mass="17175">MDSYFFGSGKPGAIAEVGDSGGGSWTESAPWGAVGRRPFTPSSRGGDTPGGRRRRGNADTGNSSTDSSNTAGATPCRPYQRLPEVIVACHRAPAMRPPIYAALPLYLRRMEATMCGPARPPDYELRRGRMSLHHHYCLSLPVEEMLFPFVCSVLLLYD</sequence>
<evidence type="ECO:0000313" key="3">
    <source>
        <dbReference type="Proteomes" id="UP000026962"/>
    </source>
</evidence>
<dbReference type="Proteomes" id="UP000026962">
    <property type="component" value="Chromosome 12"/>
</dbReference>
<feature type="compositionally biased region" description="Low complexity" evidence="1">
    <location>
        <begin position="58"/>
        <end position="74"/>
    </location>
</feature>
<protein>
    <submittedName>
        <fullName evidence="2">Uncharacterized protein</fullName>
    </submittedName>
</protein>
<dbReference type="Gramene" id="OPUNC12G01010.1">
    <property type="protein sequence ID" value="OPUNC12G01010.1"/>
    <property type="gene ID" value="OPUNC12G01010"/>
</dbReference>
<evidence type="ECO:0000256" key="1">
    <source>
        <dbReference type="SAM" id="MobiDB-lite"/>
    </source>
</evidence>
<keyword evidence="3" id="KW-1185">Reference proteome</keyword>
<organism evidence="2">
    <name type="scientific">Oryza punctata</name>
    <name type="common">Red rice</name>
    <dbReference type="NCBI Taxonomy" id="4537"/>
    <lineage>
        <taxon>Eukaryota</taxon>
        <taxon>Viridiplantae</taxon>
        <taxon>Streptophyta</taxon>
        <taxon>Embryophyta</taxon>
        <taxon>Tracheophyta</taxon>
        <taxon>Spermatophyta</taxon>
        <taxon>Magnoliopsida</taxon>
        <taxon>Liliopsida</taxon>
        <taxon>Poales</taxon>
        <taxon>Poaceae</taxon>
        <taxon>BOP clade</taxon>
        <taxon>Oryzoideae</taxon>
        <taxon>Oryzeae</taxon>
        <taxon>Oryzinae</taxon>
        <taxon>Oryza</taxon>
    </lineage>
</organism>
<dbReference type="AlphaFoldDB" id="A0A0E0MIY2"/>
<evidence type="ECO:0000313" key="2">
    <source>
        <dbReference type="EnsemblPlants" id="OPUNC12G01010.1"/>
    </source>
</evidence>
<dbReference type="EnsemblPlants" id="OPUNC12G01010.1">
    <property type="protein sequence ID" value="OPUNC12G01010.1"/>
    <property type="gene ID" value="OPUNC12G01010"/>
</dbReference>
<proteinExistence type="predicted"/>